<proteinExistence type="inferred from homology"/>
<dbReference type="EMBL" id="AZHX01002580">
    <property type="protein sequence ID" value="ETW93807.1"/>
    <property type="molecule type" value="Genomic_DNA"/>
</dbReference>
<dbReference type="PANTHER" id="PTHR42879:SF2">
    <property type="entry name" value="3-OXOACYL-[ACYL-CARRIER-PROTEIN] REDUCTASE FABG"/>
    <property type="match status" value="1"/>
</dbReference>
<reference evidence="2 3" key="1">
    <citation type="journal article" date="2014" name="Nature">
        <title>An environmental bacterial taxon with a large and distinct metabolic repertoire.</title>
        <authorList>
            <person name="Wilson M.C."/>
            <person name="Mori T."/>
            <person name="Ruckert C."/>
            <person name="Uria A.R."/>
            <person name="Helf M.J."/>
            <person name="Takada K."/>
            <person name="Gernert C."/>
            <person name="Steffens U.A."/>
            <person name="Heycke N."/>
            <person name="Schmitt S."/>
            <person name="Rinke C."/>
            <person name="Helfrich E.J."/>
            <person name="Brachmann A.O."/>
            <person name="Gurgui C."/>
            <person name="Wakimoto T."/>
            <person name="Kracht M."/>
            <person name="Crusemann M."/>
            <person name="Hentschel U."/>
            <person name="Abe I."/>
            <person name="Matsunaga S."/>
            <person name="Kalinowski J."/>
            <person name="Takeyama H."/>
            <person name="Piel J."/>
        </authorList>
    </citation>
    <scope>NUCLEOTIDE SEQUENCE [LARGE SCALE GENOMIC DNA]</scope>
    <source>
        <strain evidence="3">TSY2</strain>
    </source>
</reference>
<evidence type="ECO:0000313" key="3">
    <source>
        <dbReference type="Proteomes" id="UP000019140"/>
    </source>
</evidence>
<dbReference type="PROSITE" id="PS00061">
    <property type="entry name" value="ADH_SHORT"/>
    <property type="match status" value="1"/>
</dbReference>
<gene>
    <name evidence="2" type="ORF">ETSY2_50800</name>
</gene>
<dbReference type="PANTHER" id="PTHR42879">
    <property type="entry name" value="3-OXOACYL-(ACYL-CARRIER-PROTEIN) REDUCTASE"/>
    <property type="match status" value="1"/>
</dbReference>
<dbReference type="AlphaFoldDB" id="W4L722"/>
<dbReference type="PRINTS" id="PR00080">
    <property type="entry name" value="SDRFAMILY"/>
</dbReference>
<sequence length="172" mass="17918">AGAPHGQDRNQIEQVPLSAWEFVFSINVTGVFLMSRAAVPHMKAQGYGRIISMASVAGLEALPERAAYCASKAAVIGMTRSLAYDLAPHGITVNCICPGSIRTDRAISSTIRAGWTDVDAGLAERAKGIPVRRHGRPEDIAAAVAHLASEDAGYIVGQAIAVDGGGLPPNAF</sequence>
<dbReference type="PRINTS" id="PR00081">
    <property type="entry name" value="GDHRDH"/>
</dbReference>
<feature type="non-terminal residue" evidence="2">
    <location>
        <position position="1"/>
    </location>
</feature>
<name>W4L722_9BACT</name>
<dbReference type="InterPro" id="IPR020904">
    <property type="entry name" value="Sc_DH/Rdtase_CS"/>
</dbReference>
<dbReference type="InterPro" id="IPR002347">
    <property type="entry name" value="SDR_fam"/>
</dbReference>
<dbReference type="InterPro" id="IPR050259">
    <property type="entry name" value="SDR"/>
</dbReference>
<evidence type="ECO:0008006" key="4">
    <source>
        <dbReference type="Google" id="ProtNLM"/>
    </source>
</evidence>
<dbReference type="Pfam" id="PF13561">
    <property type="entry name" value="adh_short_C2"/>
    <property type="match status" value="1"/>
</dbReference>
<dbReference type="Proteomes" id="UP000019140">
    <property type="component" value="Unassembled WGS sequence"/>
</dbReference>
<organism evidence="2 3">
    <name type="scientific">Candidatus Entotheonella gemina</name>
    <dbReference type="NCBI Taxonomy" id="1429439"/>
    <lineage>
        <taxon>Bacteria</taxon>
        <taxon>Pseudomonadati</taxon>
        <taxon>Nitrospinota/Tectimicrobiota group</taxon>
        <taxon>Candidatus Tectimicrobiota</taxon>
        <taxon>Candidatus Entotheonellia</taxon>
        <taxon>Candidatus Entotheonellales</taxon>
        <taxon>Candidatus Entotheonellaceae</taxon>
        <taxon>Candidatus Entotheonella</taxon>
    </lineage>
</organism>
<comment type="similarity">
    <text evidence="1">Belongs to the short-chain dehydrogenases/reductases (SDR) family.</text>
</comment>
<keyword evidence="3" id="KW-1185">Reference proteome</keyword>
<dbReference type="GO" id="GO:0032787">
    <property type="term" value="P:monocarboxylic acid metabolic process"/>
    <property type="evidence" value="ECO:0007669"/>
    <property type="project" value="UniProtKB-ARBA"/>
</dbReference>
<dbReference type="SUPFAM" id="SSF51735">
    <property type="entry name" value="NAD(P)-binding Rossmann-fold domains"/>
    <property type="match status" value="1"/>
</dbReference>
<accession>W4L722</accession>
<comment type="caution">
    <text evidence="2">The sequence shown here is derived from an EMBL/GenBank/DDBJ whole genome shotgun (WGS) entry which is preliminary data.</text>
</comment>
<evidence type="ECO:0000313" key="2">
    <source>
        <dbReference type="EMBL" id="ETW93807.1"/>
    </source>
</evidence>
<evidence type="ECO:0000256" key="1">
    <source>
        <dbReference type="ARBA" id="ARBA00006484"/>
    </source>
</evidence>
<dbReference type="InterPro" id="IPR036291">
    <property type="entry name" value="NAD(P)-bd_dom_sf"/>
</dbReference>
<protein>
    <recommendedName>
        <fullName evidence="4">Short-chain dehydrogenase</fullName>
    </recommendedName>
</protein>
<dbReference type="Gene3D" id="3.40.50.720">
    <property type="entry name" value="NAD(P)-binding Rossmann-like Domain"/>
    <property type="match status" value="1"/>
</dbReference>
<dbReference type="HOGENOM" id="CLU_1550767_0_0_7"/>